<sequence>MASSADDSELRNYDVDDFVVDYIKYRIECDDNYTWYDAPETTSEFVDEYYAVRKVAQTFETRYTKRFEQEIKRLLAAGPLTYNYFNEVLDEFIDSVGEDGKKLSYSRLIAVLAFSGYYARKLAELDAKKTANDGHDYRSDITHLSIYASKRLEKKIAESWGDGYSWMIEKFNKNQDKRITELSAWDPLMVQIGGYFLAAATVIGGFMIYWRSRKE</sequence>
<keyword evidence="1" id="KW-0053">Apoptosis</keyword>
<dbReference type="Proteomes" id="UP000887540">
    <property type="component" value="Unplaced"/>
</dbReference>
<protein>
    <submittedName>
        <fullName evidence="4">Uncharacterized protein</fullName>
    </submittedName>
</protein>
<keyword evidence="2" id="KW-0472">Membrane</keyword>
<feature type="transmembrane region" description="Helical" evidence="2">
    <location>
        <begin position="188"/>
        <end position="210"/>
    </location>
</feature>
<dbReference type="GO" id="GO:0042981">
    <property type="term" value="P:regulation of apoptotic process"/>
    <property type="evidence" value="ECO:0007669"/>
    <property type="project" value="InterPro"/>
</dbReference>
<evidence type="ECO:0000256" key="2">
    <source>
        <dbReference type="SAM" id="Phobius"/>
    </source>
</evidence>
<dbReference type="AlphaFoldDB" id="A0A914C5K6"/>
<proteinExistence type="predicted"/>
<organism evidence="3 4">
    <name type="scientific">Acrobeloides nanus</name>
    <dbReference type="NCBI Taxonomy" id="290746"/>
    <lineage>
        <taxon>Eukaryota</taxon>
        <taxon>Metazoa</taxon>
        <taxon>Ecdysozoa</taxon>
        <taxon>Nematoda</taxon>
        <taxon>Chromadorea</taxon>
        <taxon>Rhabditida</taxon>
        <taxon>Tylenchina</taxon>
        <taxon>Cephalobomorpha</taxon>
        <taxon>Cephaloboidea</taxon>
        <taxon>Cephalobidae</taxon>
        <taxon>Acrobeloides</taxon>
    </lineage>
</organism>
<dbReference type="InterPro" id="IPR002475">
    <property type="entry name" value="Bcl2-like"/>
</dbReference>
<dbReference type="PROSITE" id="PS50062">
    <property type="entry name" value="BCL2_FAMILY"/>
    <property type="match status" value="1"/>
</dbReference>
<name>A0A914C5K6_9BILA</name>
<keyword evidence="2" id="KW-1133">Transmembrane helix</keyword>
<evidence type="ECO:0000313" key="3">
    <source>
        <dbReference type="Proteomes" id="UP000887540"/>
    </source>
</evidence>
<dbReference type="WBParaSite" id="ACRNAN_Path_275.g1018.t1">
    <property type="protein sequence ID" value="ACRNAN_Path_275.g1018.t1"/>
    <property type="gene ID" value="ACRNAN_Path_275.g1018"/>
</dbReference>
<dbReference type="InterPro" id="IPR036834">
    <property type="entry name" value="Bcl-2-like_sf"/>
</dbReference>
<reference evidence="4" key="1">
    <citation type="submission" date="2022-11" db="UniProtKB">
        <authorList>
            <consortium name="WormBaseParasite"/>
        </authorList>
    </citation>
    <scope>IDENTIFICATION</scope>
</reference>
<dbReference type="Gene3D" id="1.10.437.10">
    <property type="entry name" value="Blc2-like"/>
    <property type="match status" value="1"/>
</dbReference>
<keyword evidence="3" id="KW-1185">Reference proteome</keyword>
<evidence type="ECO:0000313" key="4">
    <source>
        <dbReference type="WBParaSite" id="ACRNAN_Path_275.g1018.t1"/>
    </source>
</evidence>
<dbReference type="GO" id="GO:0006915">
    <property type="term" value="P:apoptotic process"/>
    <property type="evidence" value="ECO:0007669"/>
    <property type="project" value="UniProtKB-KW"/>
</dbReference>
<accession>A0A914C5K6</accession>
<keyword evidence="2" id="KW-0812">Transmembrane</keyword>
<evidence type="ECO:0000256" key="1">
    <source>
        <dbReference type="ARBA" id="ARBA00022703"/>
    </source>
</evidence>
<dbReference type="SUPFAM" id="SSF56854">
    <property type="entry name" value="Bcl-2 inhibitors of programmed cell death"/>
    <property type="match status" value="1"/>
</dbReference>